<dbReference type="Proteomes" id="UP001338125">
    <property type="component" value="Unassembled WGS sequence"/>
</dbReference>
<organism evidence="2 3">
    <name type="scientific">Cladobotryum mycophilum</name>
    <dbReference type="NCBI Taxonomy" id="491253"/>
    <lineage>
        <taxon>Eukaryota</taxon>
        <taxon>Fungi</taxon>
        <taxon>Dikarya</taxon>
        <taxon>Ascomycota</taxon>
        <taxon>Pezizomycotina</taxon>
        <taxon>Sordariomycetes</taxon>
        <taxon>Hypocreomycetidae</taxon>
        <taxon>Hypocreales</taxon>
        <taxon>Hypocreaceae</taxon>
        <taxon>Cladobotryum</taxon>
    </lineage>
</organism>
<evidence type="ECO:0000313" key="2">
    <source>
        <dbReference type="EMBL" id="KAK5992038.1"/>
    </source>
</evidence>
<comment type="similarity">
    <text evidence="1">Belongs to the RutC family.</text>
</comment>
<dbReference type="PANTHER" id="PTHR11803:SF58">
    <property type="entry name" value="PROTEIN HMF1-RELATED"/>
    <property type="match status" value="1"/>
</dbReference>
<dbReference type="PANTHER" id="PTHR11803">
    <property type="entry name" value="2-IMINOBUTANOATE/2-IMINOPROPANOATE DEAMINASE RIDA"/>
    <property type="match status" value="1"/>
</dbReference>
<dbReference type="EMBL" id="JAVFKD010000012">
    <property type="protein sequence ID" value="KAK5992038.1"/>
    <property type="molecule type" value="Genomic_DNA"/>
</dbReference>
<dbReference type="InterPro" id="IPR035959">
    <property type="entry name" value="RutC-like_sf"/>
</dbReference>
<protein>
    <submittedName>
        <fullName evidence="2">Uncharacterized protein</fullName>
    </submittedName>
</protein>
<dbReference type="Gene3D" id="3.30.1330.40">
    <property type="entry name" value="RutC-like"/>
    <property type="match status" value="2"/>
</dbReference>
<gene>
    <name evidence="2" type="ORF">PT974_05434</name>
</gene>
<sequence>MLLKVSQARGLSWEGGISCWIMPRGRDTLKTVRLIVKARARIELEVLAATTVDGPITQERSGPRKWAATNKEAGVLMVHGVPNESAIGNGISAELASCIWNATHKATQDGGISMGLKKLNLYLSDMRLLQECLAVIYKNYEEDAPVVVPMAVNKTLQKGAHVEVEATFAVPKEELQKTPLAKYSFENYIILSGAAAIPLYSYTTAEEAYTYRSGIPTNRQAQISIDNLENVISAASLSKRNVFKTVWYLSDLREWSDIEVIAQRYFQGQIPNPSVIEISKLSLPMVNVEVEFWVAKLC</sequence>
<dbReference type="InterPro" id="IPR006175">
    <property type="entry name" value="YjgF/YER057c/UK114"/>
</dbReference>
<reference evidence="2 3" key="1">
    <citation type="submission" date="2024-01" db="EMBL/GenBank/DDBJ databases">
        <title>Complete genome of Cladobotryum mycophilum ATHUM6906.</title>
        <authorList>
            <person name="Christinaki A.C."/>
            <person name="Myridakis A.I."/>
            <person name="Kouvelis V.N."/>
        </authorList>
    </citation>
    <scope>NUCLEOTIDE SEQUENCE [LARGE SCALE GENOMIC DNA]</scope>
    <source>
        <strain evidence="2 3">ATHUM6906</strain>
    </source>
</reference>
<name>A0ABR0SIS7_9HYPO</name>
<comment type="caution">
    <text evidence="2">The sequence shown here is derived from an EMBL/GenBank/DDBJ whole genome shotgun (WGS) entry which is preliminary data.</text>
</comment>
<evidence type="ECO:0000313" key="3">
    <source>
        <dbReference type="Proteomes" id="UP001338125"/>
    </source>
</evidence>
<dbReference type="SUPFAM" id="SSF55298">
    <property type="entry name" value="YjgF-like"/>
    <property type="match status" value="2"/>
</dbReference>
<dbReference type="Pfam" id="PF01042">
    <property type="entry name" value="Ribonuc_L-PSP"/>
    <property type="match status" value="1"/>
</dbReference>
<keyword evidence="3" id="KW-1185">Reference proteome</keyword>
<proteinExistence type="inferred from homology"/>
<evidence type="ECO:0000256" key="1">
    <source>
        <dbReference type="ARBA" id="ARBA00010552"/>
    </source>
</evidence>
<accession>A0ABR0SIS7</accession>